<dbReference type="InterPro" id="IPR011333">
    <property type="entry name" value="SKP1/BTB/POZ_sf"/>
</dbReference>
<dbReference type="Gene3D" id="3.30.710.10">
    <property type="entry name" value="Potassium Channel Kv1.1, Chain A"/>
    <property type="match status" value="1"/>
</dbReference>
<evidence type="ECO:0000313" key="2">
    <source>
        <dbReference type="EMBL" id="KAF4628886.1"/>
    </source>
</evidence>
<dbReference type="OrthoDB" id="5326346at2759"/>
<accession>A0A8H4W075</accession>
<name>A0A8H4W075_9HELO</name>
<keyword evidence="3" id="KW-1185">Reference proteome</keyword>
<comment type="caution">
    <text evidence="2">The sequence shown here is derived from an EMBL/GenBank/DDBJ whole genome shotgun (WGS) entry which is preliminary data.</text>
</comment>
<dbReference type="CDD" id="cd18186">
    <property type="entry name" value="BTB_POZ_ZBTB_KLHL-like"/>
    <property type="match status" value="1"/>
</dbReference>
<evidence type="ECO:0008006" key="4">
    <source>
        <dbReference type="Google" id="ProtNLM"/>
    </source>
</evidence>
<evidence type="ECO:0000313" key="3">
    <source>
        <dbReference type="Proteomes" id="UP000566819"/>
    </source>
</evidence>
<dbReference type="EMBL" id="JAAMPI010000749">
    <property type="protein sequence ID" value="KAF4628886.1"/>
    <property type="molecule type" value="Genomic_DNA"/>
</dbReference>
<feature type="region of interest" description="Disordered" evidence="1">
    <location>
        <begin position="382"/>
        <end position="401"/>
    </location>
</feature>
<feature type="compositionally biased region" description="Polar residues" evidence="1">
    <location>
        <begin position="42"/>
        <end position="60"/>
    </location>
</feature>
<feature type="compositionally biased region" description="Polar residues" evidence="1">
    <location>
        <begin position="68"/>
        <end position="77"/>
    </location>
</feature>
<sequence length="401" mass="44536">MAAEIMTFVPHGDLYLVLTFPSEEEQQPAPVKVINCDGSSGGNNDVTNPAFLTSNGNPSLSDMDVESSGGQESVQKSPKQIKMLVSSQCLMAASPVFRAMLQRNKFKEGHDLASGNAEIDLLDDDPSAFEILANIIHLRNRKVPHEVNLKTATNLSVLVDKYQMLEVVETYLPLWLPGLKKSLPESFTADLIPWLSVAWVFKFAVEFKHLTRILQLESWDLVGGGLEQQLPIPSSILEKTEDFRQRAISFAITVLVGLMEKYKGSKTNCKLVVSERPNQGKGDCDDLILGSLIRSADKNGLFPVPEEPFRGTTVKSIIQKLRALRVVALCDKYLMPKWDSADWTKPSRPKAGHGVMEFIDTEMITLERIIDGFELSDSIRQHQVPKNASSPEKDLINSAPF</sequence>
<gene>
    <name evidence="2" type="ORF">G7Y89_g9270</name>
</gene>
<protein>
    <recommendedName>
        <fullName evidence="4">BTB domain-containing protein</fullName>
    </recommendedName>
</protein>
<proteinExistence type="predicted"/>
<evidence type="ECO:0000256" key="1">
    <source>
        <dbReference type="SAM" id="MobiDB-lite"/>
    </source>
</evidence>
<reference evidence="2 3" key="1">
    <citation type="submission" date="2020-03" db="EMBL/GenBank/DDBJ databases">
        <title>Draft Genome Sequence of Cudoniella acicularis.</title>
        <authorList>
            <person name="Buettner E."/>
            <person name="Kellner H."/>
        </authorList>
    </citation>
    <scope>NUCLEOTIDE SEQUENCE [LARGE SCALE GENOMIC DNA]</scope>
    <source>
        <strain evidence="2 3">DSM 108380</strain>
    </source>
</reference>
<dbReference type="AlphaFoldDB" id="A0A8H4W075"/>
<dbReference type="Proteomes" id="UP000566819">
    <property type="component" value="Unassembled WGS sequence"/>
</dbReference>
<organism evidence="2 3">
    <name type="scientific">Cudoniella acicularis</name>
    <dbReference type="NCBI Taxonomy" id="354080"/>
    <lineage>
        <taxon>Eukaryota</taxon>
        <taxon>Fungi</taxon>
        <taxon>Dikarya</taxon>
        <taxon>Ascomycota</taxon>
        <taxon>Pezizomycotina</taxon>
        <taxon>Leotiomycetes</taxon>
        <taxon>Helotiales</taxon>
        <taxon>Tricladiaceae</taxon>
        <taxon>Cudoniella</taxon>
    </lineage>
</organism>
<dbReference type="SUPFAM" id="SSF54695">
    <property type="entry name" value="POZ domain"/>
    <property type="match status" value="1"/>
</dbReference>
<feature type="region of interest" description="Disordered" evidence="1">
    <location>
        <begin position="36"/>
        <end position="77"/>
    </location>
</feature>